<dbReference type="PANTHER" id="PTHR31315:SF1">
    <property type="entry name" value="PROTEIN SIP5"/>
    <property type="match status" value="1"/>
</dbReference>
<feature type="region of interest" description="Disordered" evidence="2">
    <location>
        <begin position="1"/>
        <end position="25"/>
    </location>
</feature>
<feature type="compositionally biased region" description="Polar residues" evidence="2">
    <location>
        <begin position="911"/>
        <end position="924"/>
    </location>
</feature>
<accession>A0A9P8EMC8</accession>
<dbReference type="EMBL" id="JAHFXF010000187">
    <property type="protein sequence ID" value="KAG9693637.1"/>
    <property type="molecule type" value="Genomic_DNA"/>
</dbReference>
<feature type="region of interest" description="Disordered" evidence="2">
    <location>
        <begin position="555"/>
        <end position="591"/>
    </location>
</feature>
<feature type="compositionally biased region" description="Polar residues" evidence="2">
    <location>
        <begin position="758"/>
        <end position="783"/>
    </location>
</feature>
<feature type="compositionally biased region" description="Polar residues" evidence="2">
    <location>
        <begin position="379"/>
        <end position="396"/>
    </location>
</feature>
<feature type="region of interest" description="Disordered" evidence="2">
    <location>
        <begin position="952"/>
        <end position="1032"/>
    </location>
</feature>
<feature type="region of interest" description="Disordered" evidence="2">
    <location>
        <begin position="352"/>
        <end position="412"/>
    </location>
</feature>
<feature type="compositionally biased region" description="Polar residues" evidence="2">
    <location>
        <begin position="211"/>
        <end position="251"/>
    </location>
</feature>
<feature type="region of interest" description="Disordered" evidence="2">
    <location>
        <begin position="180"/>
        <end position="288"/>
    </location>
</feature>
<evidence type="ECO:0000256" key="2">
    <source>
        <dbReference type="SAM" id="MobiDB-lite"/>
    </source>
</evidence>
<dbReference type="InterPro" id="IPR009959">
    <property type="entry name" value="Cyclase_SnoaL-like"/>
</dbReference>
<feature type="region of interest" description="Disordered" evidence="2">
    <location>
        <begin position="501"/>
        <end position="520"/>
    </location>
</feature>
<dbReference type="AlphaFoldDB" id="A0A9P8EMC8"/>
<feature type="compositionally biased region" description="Low complexity" evidence="2">
    <location>
        <begin position="870"/>
        <end position="883"/>
    </location>
</feature>
<feature type="compositionally biased region" description="Basic and acidic residues" evidence="2">
    <location>
        <begin position="720"/>
        <end position="753"/>
    </location>
</feature>
<feature type="compositionally biased region" description="Basic and acidic residues" evidence="2">
    <location>
        <begin position="952"/>
        <end position="963"/>
    </location>
</feature>
<feature type="compositionally biased region" description="Low complexity" evidence="2">
    <location>
        <begin position="555"/>
        <end position="578"/>
    </location>
</feature>
<dbReference type="GO" id="GO:0030638">
    <property type="term" value="P:polyketide metabolic process"/>
    <property type="evidence" value="ECO:0007669"/>
    <property type="project" value="InterPro"/>
</dbReference>
<comment type="similarity">
    <text evidence="1">Belongs to the SIP5 family.</text>
</comment>
<dbReference type="PANTHER" id="PTHR31315">
    <property type="entry name" value="PROTEIN SIP5"/>
    <property type="match status" value="1"/>
</dbReference>
<evidence type="ECO:0000313" key="4">
    <source>
        <dbReference type="Proteomes" id="UP000779574"/>
    </source>
</evidence>
<feature type="region of interest" description="Disordered" evidence="2">
    <location>
        <begin position="684"/>
        <end position="885"/>
    </location>
</feature>
<feature type="compositionally biased region" description="Polar residues" evidence="2">
    <location>
        <begin position="809"/>
        <end position="835"/>
    </location>
</feature>
<organism evidence="3 4">
    <name type="scientific">Aureobasidium melanogenum</name>
    <name type="common">Aureobasidium pullulans var. melanogenum</name>
    <dbReference type="NCBI Taxonomy" id="46634"/>
    <lineage>
        <taxon>Eukaryota</taxon>
        <taxon>Fungi</taxon>
        <taxon>Dikarya</taxon>
        <taxon>Ascomycota</taxon>
        <taxon>Pezizomycotina</taxon>
        <taxon>Dothideomycetes</taxon>
        <taxon>Dothideomycetidae</taxon>
        <taxon>Dothideales</taxon>
        <taxon>Saccotheciaceae</taxon>
        <taxon>Aureobasidium</taxon>
    </lineage>
</organism>
<sequence length="1032" mass="112453">MSSSGSEHKMPPARMTTKQSSEEEKNISIVKEYMRIAYSPSENKGRKSVEHLCADDAWFWAPTTFPGVKSPQDYAESHSHVMASVSDLHIVCYDQVFAKDGHVLLRYTAEGSHCGGPHNGIEKTGNKAKWSAAAIFEVENGKVKSFTKDWDKLHMWKQLGWMKGDDRILSVECAVSQVLPRNEPERPSIAMGNTNSSTRESRTTSSRSRSGTANDGSSNTGSNENSMYNVRSGRGSRQNLSFLHLGSSSRGDQQRTEEPRRETKQEREARKREKERVARENERERSMKEEGVDGGYLVTLGTYVGPEDFNKTVVRQLMIERRLAPFWKGLNDHSESWTENQLVAVARGLALPAPDDPPLPDLETTTGSDVDSLTIPIASRSQSYQSEHMSPPSSATFPRPGGSSLPSASASRGLFRDRAKTLASLGTSNKNNNASSTSIAPQEIRLPREPRVNGSPLEAVLYTDASECPICFMYYPPYLNKTRCCDQPICSECFVQIKRPDPHPPEHHDDDGNPTTDEEGLLVSEPAACPFCVTPEFGVSYQPPTFRRGLVYSGPVSSPAPTSAPSPDASSLSLAAPPGRRRTTSLSASAPTVITTDRVRPDWAKKLADARAHALRRSAAATALHNAAYMLGNQQPSDSRSFGGLGRRRRTLLADTSASASGSGTPRADNGQVGSLSELIAHIEGQGSSTEPRPSGRRSRAHDLEDLMMMEAIRLSLASEEDRKRKEEKEVRKEAKKREKEAAKEAKKAEKAAKKSGSLYNASMNGSTATWSDMTRSTSNIPRPQTAVSTASSPPPAPPSVIGKGKAPATTSYGFNPLSEPTSTLNTEVAEQTADSQRHLEESRANLPQATQPISFPEALQNRSHLRHISNASSAASSMLDSAPGSYQQRMLNHQISPNTSATVLDDGTGTPDTQSGTPGNDVNTEPMFNFKSLSEMIRNDDKDRDADHVEFFEQKPEEERKVSVASIASNSRVNGSDGSSGLSPLNEDERESTRHGDAVQVNDETMSQTQRNETKHAGDVNVLHTSGTSAN</sequence>
<dbReference type="SUPFAM" id="SSF54427">
    <property type="entry name" value="NTF2-like"/>
    <property type="match status" value="1"/>
</dbReference>
<feature type="compositionally biased region" description="Polar residues" evidence="2">
    <location>
        <begin position="967"/>
        <end position="984"/>
    </location>
</feature>
<proteinExistence type="inferred from homology"/>
<feature type="compositionally biased region" description="Low complexity" evidence="2">
    <location>
        <begin position="398"/>
        <end position="412"/>
    </location>
</feature>
<feature type="compositionally biased region" description="Basic and acidic residues" evidence="2">
    <location>
        <begin position="252"/>
        <end position="288"/>
    </location>
</feature>
<dbReference type="OrthoDB" id="21471at2759"/>
<feature type="compositionally biased region" description="Basic and acidic residues" evidence="2">
    <location>
        <begin position="501"/>
        <end position="511"/>
    </location>
</feature>
<dbReference type="Proteomes" id="UP000779574">
    <property type="component" value="Unassembled WGS sequence"/>
</dbReference>
<dbReference type="InterPro" id="IPR039301">
    <property type="entry name" value="Sip5/DA2"/>
</dbReference>
<feature type="region of interest" description="Disordered" evidence="2">
    <location>
        <begin position="900"/>
        <end position="927"/>
    </location>
</feature>
<comment type="caution">
    <text evidence="3">The sequence shown here is derived from an EMBL/GenBank/DDBJ whole genome shotgun (WGS) entry which is preliminary data.</text>
</comment>
<evidence type="ECO:0000313" key="3">
    <source>
        <dbReference type="EMBL" id="KAG9693637.1"/>
    </source>
</evidence>
<feature type="compositionally biased region" description="Low complexity" evidence="2">
    <location>
        <begin position="193"/>
        <end position="210"/>
    </location>
</feature>
<dbReference type="CDD" id="cd24139">
    <property type="entry name" value="SIP5-like"/>
    <property type="match status" value="1"/>
</dbReference>
<feature type="non-terminal residue" evidence="3">
    <location>
        <position position="1032"/>
    </location>
</feature>
<name>A0A9P8EMC8_AURME</name>
<dbReference type="Pfam" id="PF07366">
    <property type="entry name" value="SnoaL"/>
    <property type="match status" value="1"/>
</dbReference>
<reference evidence="3" key="1">
    <citation type="journal article" date="2021" name="J Fungi (Basel)">
        <title>Virulence traits and population genomics of the black yeast Aureobasidium melanogenum.</title>
        <authorList>
            <person name="Cernosa A."/>
            <person name="Sun X."/>
            <person name="Gostincar C."/>
            <person name="Fang C."/>
            <person name="Gunde-Cimerman N."/>
            <person name="Song Z."/>
        </authorList>
    </citation>
    <scope>NUCLEOTIDE SEQUENCE</scope>
    <source>
        <strain evidence="3">EXF-9911</strain>
    </source>
</reference>
<protein>
    <submittedName>
        <fullName evidence="3">NTF2-like protein</fullName>
    </submittedName>
</protein>
<dbReference type="Gene3D" id="3.10.450.50">
    <property type="match status" value="1"/>
</dbReference>
<evidence type="ECO:0000256" key="1">
    <source>
        <dbReference type="ARBA" id="ARBA00010402"/>
    </source>
</evidence>
<dbReference type="GO" id="GO:0005737">
    <property type="term" value="C:cytoplasm"/>
    <property type="evidence" value="ECO:0007669"/>
    <property type="project" value="TreeGrafter"/>
</dbReference>
<dbReference type="InterPro" id="IPR032710">
    <property type="entry name" value="NTF2-like_dom_sf"/>
</dbReference>
<reference evidence="3" key="2">
    <citation type="submission" date="2021-08" db="EMBL/GenBank/DDBJ databases">
        <authorList>
            <person name="Gostincar C."/>
            <person name="Sun X."/>
            <person name="Song Z."/>
            <person name="Gunde-Cimerman N."/>
        </authorList>
    </citation>
    <scope>NUCLEOTIDE SEQUENCE</scope>
    <source>
        <strain evidence="3">EXF-9911</strain>
    </source>
</reference>
<feature type="compositionally biased region" description="Polar residues" evidence="2">
    <location>
        <begin position="1003"/>
        <end position="1012"/>
    </location>
</feature>
<gene>
    <name evidence="3" type="ORF">KCU76_g5826</name>
</gene>
<feature type="compositionally biased region" description="Basic and acidic residues" evidence="2">
    <location>
        <begin position="1"/>
        <end position="10"/>
    </location>
</feature>